<dbReference type="EMBL" id="UZAU01000358">
    <property type="status" value="NOT_ANNOTATED_CDS"/>
    <property type="molecule type" value="Genomic_DNA"/>
</dbReference>
<reference evidence="2" key="1">
    <citation type="submission" date="2018-11" db="EMBL/GenBank/DDBJ databases">
        <authorList>
            <person name="Grassa J C."/>
        </authorList>
    </citation>
    <scope>NUCLEOTIDE SEQUENCE [LARGE SCALE GENOMIC DNA]</scope>
</reference>
<organism evidence="2 3">
    <name type="scientific">Cannabis sativa</name>
    <name type="common">Hemp</name>
    <name type="synonym">Marijuana</name>
    <dbReference type="NCBI Taxonomy" id="3483"/>
    <lineage>
        <taxon>Eukaryota</taxon>
        <taxon>Viridiplantae</taxon>
        <taxon>Streptophyta</taxon>
        <taxon>Embryophyta</taxon>
        <taxon>Tracheophyta</taxon>
        <taxon>Spermatophyta</taxon>
        <taxon>Magnoliopsida</taxon>
        <taxon>eudicotyledons</taxon>
        <taxon>Gunneridae</taxon>
        <taxon>Pentapetalae</taxon>
        <taxon>rosids</taxon>
        <taxon>fabids</taxon>
        <taxon>Rosales</taxon>
        <taxon>Cannabaceae</taxon>
        <taxon>Cannabis</taxon>
    </lineage>
</organism>
<dbReference type="InterPro" id="IPR026960">
    <property type="entry name" value="RVT-Znf"/>
</dbReference>
<reference evidence="2" key="2">
    <citation type="submission" date="2021-03" db="UniProtKB">
        <authorList>
            <consortium name="EnsemblPlants"/>
        </authorList>
    </citation>
    <scope>IDENTIFICATION</scope>
</reference>
<dbReference type="Gramene" id="evm.model.04.273">
    <property type="protein sequence ID" value="cds.evm.model.04.273"/>
    <property type="gene ID" value="evm.TU.04.273"/>
</dbReference>
<evidence type="ECO:0000259" key="1">
    <source>
        <dbReference type="Pfam" id="PF13966"/>
    </source>
</evidence>
<accession>A0A803PGW9</accession>
<protein>
    <recommendedName>
        <fullName evidence="1">Reverse transcriptase zinc-binding domain-containing protein</fullName>
    </recommendedName>
</protein>
<dbReference type="Pfam" id="PF13966">
    <property type="entry name" value="zf-RVT"/>
    <property type="match status" value="1"/>
</dbReference>
<dbReference type="Proteomes" id="UP000596661">
    <property type="component" value="Chromosome 4"/>
</dbReference>
<keyword evidence="3" id="KW-1185">Reference proteome</keyword>
<evidence type="ECO:0000313" key="3">
    <source>
        <dbReference type="Proteomes" id="UP000596661"/>
    </source>
</evidence>
<proteinExistence type="predicted"/>
<feature type="domain" description="Reverse transcriptase zinc-binding" evidence="1">
    <location>
        <begin position="10"/>
        <end position="68"/>
    </location>
</feature>
<dbReference type="EnsemblPlants" id="evm.model.04.273">
    <property type="protein sequence ID" value="cds.evm.model.04.273"/>
    <property type="gene ID" value="evm.TU.04.273"/>
</dbReference>
<sequence length="122" mass="14246">MVSTLQIKEMQSNPELEETWWKKMWKLKIPTKVKHFVWRIAYSWIPINSSLTYREVQIDPYYSRCSSGVHTSKAMENLRIILHGLLRMNNGLLKMHVDSGIKAGKSEGSASFILRDHEGQRK</sequence>
<evidence type="ECO:0000313" key="2">
    <source>
        <dbReference type="EnsemblPlants" id="cds.evm.model.04.273"/>
    </source>
</evidence>
<name>A0A803PGW9_CANSA</name>
<dbReference type="AlphaFoldDB" id="A0A803PGW9"/>